<reference evidence="5" key="1">
    <citation type="submission" date="2021-01" db="EMBL/GenBank/DDBJ databases">
        <title>Genomic Encyclopedia of Type Strains, Phase IV (KMG-IV): sequencing the most valuable type-strain genomes for metagenomic binning, comparative biology and taxonomic classification.</title>
        <authorList>
            <person name="Goeker M."/>
        </authorList>
    </citation>
    <scope>NUCLEOTIDE SEQUENCE</scope>
    <source>
        <strain evidence="5">DSM 25523</strain>
    </source>
</reference>
<accession>A0A938XXP0</accession>
<dbReference type="RefSeq" id="WP_204517288.1">
    <property type="nucleotide sequence ID" value="NZ_BAABIN010000038.1"/>
</dbReference>
<dbReference type="GO" id="GO:0004315">
    <property type="term" value="F:3-oxoacyl-[acyl-carrier-protein] synthase activity"/>
    <property type="evidence" value="ECO:0007669"/>
    <property type="project" value="UniProtKB-EC"/>
</dbReference>
<evidence type="ECO:0000256" key="3">
    <source>
        <dbReference type="RuleBase" id="RU003694"/>
    </source>
</evidence>
<comment type="caution">
    <text evidence="5">The sequence shown here is derived from an EMBL/GenBank/DDBJ whole genome shotgun (WGS) entry which is preliminary data.</text>
</comment>
<organism evidence="5 6">
    <name type="scientific">Brevibacillus fulvus</name>
    <dbReference type="NCBI Taxonomy" id="1125967"/>
    <lineage>
        <taxon>Bacteria</taxon>
        <taxon>Bacillati</taxon>
        <taxon>Bacillota</taxon>
        <taxon>Bacilli</taxon>
        <taxon>Bacillales</taxon>
        <taxon>Paenibacillaceae</taxon>
        <taxon>Brevibacillus</taxon>
    </lineage>
</organism>
<sequence length="426" mass="46037">MRRVVVTGLGTLTSLGHEVEEVWKKVLSGQSGIGRISSMEAEKYHTVLAGEIRDFDPKQYIASGKNRQLMARGDQLCFAASLKAYRDAGLEQSEICKERFALYVGGNKEMDTLPQEFVETVWQAEGEGGVSEPAFALAAKQILPPLFFVKGLPSAVLFYLSAHFSIQGPNTYFVGTSNASAVAIGSAFRAIRYGEADVALAGGFADPLTWWNYMKMDALGVLNRKPSEDPTKAYMPFDVRRNGTIIAEGATMFVLEELERAKARGANIYAEVVGFGSGYDRGSLVKPSPEGTGLQIAVKKALTESGIQPEQVGYVCAHGSGTRWGDESEARAIEQLFGREGKVAVSTVKPTTGHMVSNAGAFNALASVLALRDQTLPFTLNCQTPDPSWSVDFVTHEPRKAKVETVLSLARGLEGQDTALLFSKFG</sequence>
<dbReference type="EC" id="2.3.1.179" evidence="5"/>
<dbReference type="SUPFAM" id="SSF53901">
    <property type="entry name" value="Thiolase-like"/>
    <property type="match status" value="2"/>
</dbReference>
<keyword evidence="6" id="KW-1185">Reference proteome</keyword>
<evidence type="ECO:0000256" key="2">
    <source>
        <dbReference type="ARBA" id="ARBA00022679"/>
    </source>
</evidence>
<dbReference type="InterPro" id="IPR020841">
    <property type="entry name" value="PKS_Beta-ketoAc_synthase_dom"/>
</dbReference>
<dbReference type="SMART" id="SM00825">
    <property type="entry name" value="PKS_KS"/>
    <property type="match status" value="1"/>
</dbReference>
<dbReference type="EMBL" id="JAFBEB010000003">
    <property type="protein sequence ID" value="MBM7589558.1"/>
    <property type="molecule type" value="Genomic_DNA"/>
</dbReference>
<dbReference type="InterPro" id="IPR014030">
    <property type="entry name" value="Ketoacyl_synth_N"/>
</dbReference>
<comment type="similarity">
    <text evidence="1 3">Belongs to the thiolase-like superfamily. Beta-ketoacyl-ACP synthases family.</text>
</comment>
<dbReference type="PROSITE" id="PS52004">
    <property type="entry name" value="KS3_2"/>
    <property type="match status" value="1"/>
</dbReference>
<evidence type="ECO:0000259" key="4">
    <source>
        <dbReference type="PROSITE" id="PS52004"/>
    </source>
</evidence>
<keyword evidence="5" id="KW-0012">Acyltransferase</keyword>
<dbReference type="InterPro" id="IPR014031">
    <property type="entry name" value="Ketoacyl_synth_C"/>
</dbReference>
<dbReference type="InterPro" id="IPR000794">
    <property type="entry name" value="Beta-ketoacyl_synthase"/>
</dbReference>
<dbReference type="PANTHER" id="PTHR11712:SF325">
    <property type="entry name" value="3-OXOACYL-(ACYL-CARRIER-PROTEIN) SYNTHASE II FABF"/>
    <property type="match status" value="1"/>
</dbReference>
<dbReference type="CDD" id="cd00834">
    <property type="entry name" value="KAS_I_II"/>
    <property type="match status" value="1"/>
</dbReference>
<dbReference type="GO" id="GO:0006633">
    <property type="term" value="P:fatty acid biosynthetic process"/>
    <property type="evidence" value="ECO:0007669"/>
    <property type="project" value="TreeGrafter"/>
</dbReference>
<dbReference type="Gene3D" id="3.40.47.10">
    <property type="match status" value="2"/>
</dbReference>
<dbReference type="AlphaFoldDB" id="A0A938XXP0"/>
<name>A0A938XXP0_9BACL</name>
<dbReference type="Pfam" id="PF02801">
    <property type="entry name" value="Ketoacyl-synt_C"/>
    <property type="match status" value="1"/>
</dbReference>
<gene>
    <name evidence="5" type="ORF">JOD01_001158</name>
</gene>
<protein>
    <submittedName>
        <fullName evidence="5">3-oxoacyl-[acyl-carrier-protein] synthase II</fullName>
        <ecNumber evidence="5">2.3.1.179</ecNumber>
    </submittedName>
</protein>
<keyword evidence="2 3" id="KW-0808">Transferase</keyword>
<dbReference type="InterPro" id="IPR016039">
    <property type="entry name" value="Thiolase-like"/>
</dbReference>
<proteinExistence type="inferred from homology"/>
<evidence type="ECO:0000313" key="6">
    <source>
        <dbReference type="Proteomes" id="UP000717624"/>
    </source>
</evidence>
<evidence type="ECO:0000313" key="5">
    <source>
        <dbReference type="EMBL" id="MBM7589558.1"/>
    </source>
</evidence>
<dbReference type="Proteomes" id="UP000717624">
    <property type="component" value="Unassembled WGS sequence"/>
</dbReference>
<dbReference type="GO" id="GO:0005829">
    <property type="term" value="C:cytosol"/>
    <property type="evidence" value="ECO:0007669"/>
    <property type="project" value="TreeGrafter"/>
</dbReference>
<dbReference type="PANTHER" id="PTHR11712">
    <property type="entry name" value="POLYKETIDE SYNTHASE-RELATED"/>
    <property type="match status" value="1"/>
</dbReference>
<dbReference type="Pfam" id="PF00109">
    <property type="entry name" value="ketoacyl-synt"/>
    <property type="match status" value="1"/>
</dbReference>
<evidence type="ECO:0000256" key="1">
    <source>
        <dbReference type="ARBA" id="ARBA00008467"/>
    </source>
</evidence>
<feature type="domain" description="Ketosynthase family 3 (KS3)" evidence="4">
    <location>
        <begin position="1"/>
        <end position="424"/>
    </location>
</feature>